<dbReference type="InterPro" id="IPR002347">
    <property type="entry name" value="SDR_fam"/>
</dbReference>
<evidence type="ECO:0000256" key="1">
    <source>
        <dbReference type="ARBA" id="ARBA00006484"/>
    </source>
</evidence>
<dbReference type="InterPro" id="IPR036291">
    <property type="entry name" value="NAD(P)-bd_dom_sf"/>
</dbReference>
<keyword evidence="2" id="KW-0560">Oxidoreductase</keyword>
<organism evidence="3 4">
    <name type="scientific">Gluconacetobacter diazotrophicus (strain ATCC 49037 / DSM 5601 / CCUG 37298 / CIP 103539 / LMG 7603 / PAl5)</name>
    <dbReference type="NCBI Taxonomy" id="272568"/>
    <lineage>
        <taxon>Bacteria</taxon>
        <taxon>Pseudomonadati</taxon>
        <taxon>Pseudomonadota</taxon>
        <taxon>Alphaproteobacteria</taxon>
        <taxon>Acetobacterales</taxon>
        <taxon>Acetobacteraceae</taxon>
        <taxon>Gluconacetobacter</taxon>
    </lineage>
</organism>
<dbReference type="PANTHER" id="PTHR42760:SF115">
    <property type="entry name" value="3-OXOACYL-[ACYL-CARRIER-PROTEIN] REDUCTASE FABG"/>
    <property type="match status" value="1"/>
</dbReference>
<dbReference type="Gene3D" id="3.40.50.720">
    <property type="entry name" value="NAD(P)-binding Rossmann-like Domain"/>
    <property type="match status" value="1"/>
</dbReference>
<dbReference type="EMBL" id="AM889285">
    <property type="protein sequence ID" value="CAP56581.1"/>
    <property type="molecule type" value="Genomic_DNA"/>
</dbReference>
<sequence length="268" mass="28580">MPSFPLRNPNPMYTEKLRLDGRTAIVTGGAQNIGLACATALAEFGARVIIADLDGPLAESAAAELSALGLDVAGTTLDVTNTAQVDDVAARLKKEEAHIDILVCNAGICISEVKAEEMTDAQWLKQVDINLNGVFRCCRAFGRIMLEQGGGAIVNIGSMSGLIVNKPQEQAAYNATKAGVHQYTRSLAAEWATRGIRVNAVAPTYIETTLTRFGMEQPRLYNAWLEGTPMHRVGQPDEVASVVQFLASDAASLMTGAIINVDAGFTVW</sequence>
<dbReference type="PROSITE" id="PS00061">
    <property type="entry name" value="ADH_SHORT"/>
    <property type="match status" value="1"/>
</dbReference>
<dbReference type="AlphaFoldDB" id="A9HPF0"/>
<dbReference type="PRINTS" id="PR00080">
    <property type="entry name" value="SDRFAMILY"/>
</dbReference>
<dbReference type="InterPro" id="IPR020904">
    <property type="entry name" value="Sc_DH/Rdtase_CS"/>
</dbReference>
<dbReference type="Pfam" id="PF13561">
    <property type="entry name" value="adh_short_C2"/>
    <property type="match status" value="1"/>
</dbReference>
<evidence type="ECO:0000313" key="3">
    <source>
        <dbReference type="EMBL" id="CAP56581.1"/>
    </source>
</evidence>
<proteinExistence type="inferred from homology"/>
<dbReference type="SUPFAM" id="SSF51735">
    <property type="entry name" value="NAD(P)-binding Rossmann-fold domains"/>
    <property type="match status" value="1"/>
</dbReference>
<dbReference type="Proteomes" id="UP000001176">
    <property type="component" value="Chromosome"/>
</dbReference>
<protein>
    <submittedName>
        <fullName evidence="3">3-oxoacyl-[acyl-carrier-protein] reductase</fullName>
    </submittedName>
</protein>
<reference evidence="3 4" key="1">
    <citation type="journal article" date="2009" name="BMC Genomics">
        <title>Complete genome sequence of the sugarcane nitrogen-fixing endophyte Gluconacetobacter diazotrophicus Pal5.</title>
        <authorList>
            <person name="Bertalan M."/>
            <person name="Albano R."/>
            <person name="Padua V."/>
            <person name="Rouws L."/>
            <person name="Rojas C."/>
            <person name="Hemerly A."/>
            <person name="Teixeira K."/>
            <person name="Schwab S."/>
            <person name="Araujo J."/>
            <person name="Oliveira A."/>
            <person name="Franca L."/>
            <person name="Magalhaes V."/>
            <person name="Alqueres S."/>
            <person name="Cardoso A."/>
            <person name="Almeida W."/>
            <person name="Loureiro M.M."/>
            <person name="Nogueira E."/>
            <person name="Cidade D."/>
            <person name="Oliveira D."/>
            <person name="Simao T."/>
            <person name="Macedo J."/>
            <person name="Valadao A."/>
            <person name="Dreschsel M."/>
            <person name="Freitas F."/>
            <person name="Vidal M."/>
            <person name="Guedes H."/>
            <person name="Rodrigues E."/>
            <person name="Meneses C."/>
            <person name="Brioso P."/>
            <person name="Pozzer L."/>
            <person name="Figueiredo D."/>
            <person name="Montano H."/>
            <person name="Junior J."/>
            <person name="Filho G."/>
            <person name="Flores V."/>
            <person name="Ferreira B."/>
            <person name="Branco A."/>
            <person name="Gonzalez P."/>
            <person name="Guillobel H."/>
            <person name="Lemos M."/>
            <person name="Seibel L."/>
            <person name="Macedo J."/>
            <person name="Alves-Ferreira M."/>
            <person name="Sachetto-Martins G."/>
            <person name="Coelho A."/>
            <person name="Santos E."/>
            <person name="Amaral G."/>
            <person name="Neves A."/>
            <person name="Pacheco A.B."/>
            <person name="Carvalho D."/>
            <person name="Lery L."/>
            <person name="Bisch P."/>
            <person name="Rossle S.C."/>
            <person name="Urmenyi T."/>
            <person name="Kruger W.V."/>
            <person name="Martins O."/>
            <person name="Baldani J.I."/>
            <person name="Ferreira P.C."/>
        </authorList>
    </citation>
    <scope>NUCLEOTIDE SEQUENCE [LARGE SCALE GENOMIC DNA]</scope>
    <source>
        <strain evidence="4">ATCC 49037 / DSM 5601 / CCUG 37298 / CIP 103539 / LMG 7603 / PAl5</strain>
    </source>
</reference>
<evidence type="ECO:0000256" key="2">
    <source>
        <dbReference type="ARBA" id="ARBA00023002"/>
    </source>
</evidence>
<keyword evidence="4" id="KW-1185">Reference proteome</keyword>
<dbReference type="KEGG" id="gdi:GDI2638"/>
<gene>
    <name evidence="3" type="primary">fabG</name>
    <name evidence="3" type="ordered locus">GDI2638</name>
</gene>
<dbReference type="FunFam" id="3.40.50.720:FF:000240">
    <property type="entry name" value="SDR family oxidoreductase"/>
    <property type="match status" value="1"/>
</dbReference>
<name>A9HPF0_GLUDA</name>
<accession>A9HPF0</accession>
<dbReference type="PANTHER" id="PTHR42760">
    <property type="entry name" value="SHORT-CHAIN DEHYDROGENASES/REDUCTASES FAMILY MEMBER"/>
    <property type="match status" value="1"/>
</dbReference>
<evidence type="ECO:0000313" key="4">
    <source>
        <dbReference type="Proteomes" id="UP000001176"/>
    </source>
</evidence>
<dbReference type="GO" id="GO:0016616">
    <property type="term" value="F:oxidoreductase activity, acting on the CH-OH group of donors, NAD or NADP as acceptor"/>
    <property type="evidence" value="ECO:0007669"/>
    <property type="project" value="UniProtKB-ARBA"/>
</dbReference>
<dbReference type="GO" id="GO:0005975">
    <property type="term" value="P:carbohydrate metabolic process"/>
    <property type="evidence" value="ECO:0007669"/>
    <property type="project" value="UniProtKB-ARBA"/>
</dbReference>
<dbReference type="PRINTS" id="PR00081">
    <property type="entry name" value="GDHRDH"/>
</dbReference>
<comment type="similarity">
    <text evidence="1">Belongs to the short-chain dehydrogenases/reductases (SDR) family.</text>
</comment>